<keyword evidence="3" id="KW-1185">Reference proteome</keyword>
<dbReference type="EMBL" id="JAEPRB010000436">
    <property type="protein sequence ID" value="KAG2216225.1"/>
    <property type="molecule type" value="Genomic_DNA"/>
</dbReference>
<evidence type="ECO:0000313" key="2">
    <source>
        <dbReference type="EMBL" id="KAG2216225.1"/>
    </source>
</evidence>
<feature type="region of interest" description="Disordered" evidence="1">
    <location>
        <begin position="96"/>
        <end position="118"/>
    </location>
</feature>
<name>A0A8H7RT58_9FUNG</name>
<evidence type="ECO:0000256" key="1">
    <source>
        <dbReference type="SAM" id="MobiDB-lite"/>
    </source>
</evidence>
<comment type="caution">
    <text evidence="2">The sequence shown here is derived from an EMBL/GenBank/DDBJ whole genome shotgun (WGS) entry which is preliminary data.</text>
</comment>
<evidence type="ECO:0000313" key="3">
    <source>
        <dbReference type="Proteomes" id="UP000646827"/>
    </source>
</evidence>
<gene>
    <name evidence="2" type="ORF">INT45_006931</name>
</gene>
<organism evidence="2 3">
    <name type="scientific">Circinella minor</name>
    <dbReference type="NCBI Taxonomy" id="1195481"/>
    <lineage>
        <taxon>Eukaryota</taxon>
        <taxon>Fungi</taxon>
        <taxon>Fungi incertae sedis</taxon>
        <taxon>Mucoromycota</taxon>
        <taxon>Mucoromycotina</taxon>
        <taxon>Mucoromycetes</taxon>
        <taxon>Mucorales</taxon>
        <taxon>Lichtheimiaceae</taxon>
        <taxon>Circinella</taxon>
    </lineage>
</organism>
<reference evidence="2 3" key="1">
    <citation type="submission" date="2020-12" db="EMBL/GenBank/DDBJ databases">
        <title>Metabolic potential, ecology and presence of endohyphal bacteria is reflected in genomic diversity of Mucoromycotina.</title>
        <authorList>
            <person name="Muszewska A."/>
            <person name="Okrasinska A."/>
            <person name="Steczkiewicz K."/>
            <person name="Drgas O."/>
            <person name="Orlowska M."/>
            <person name="Perlinska-Lenart U."/>
            <person name="Aleksandrzak-Piekarczyk T."/>
            <person name="Szatraj K."/>
            <person name="Zielenkiewicz U."/>
            <person name="Pilsyk S."/>
            <person name="Malc E."/>
            <person name="Mieczkowski P."/>
            <person name="Kruszewska J.S."/>
            <person name="Biernat P."/>
            <person name="Pawlowska J."/>
        </authorList>
    </citation>
    <scope>NUCLEOTIDE SEQUENCE [LARGE SCALE GENOMIC DNA]</scope>
    <source>
        <strain evidence="2 3">CBS 142.35</strain>
    </source>
</reference>
<accession>A0A8H7RT58</accession>
<proteinExistence type="predicted"/>
<sequence>MSNHQKNSAAPTVSDVAVHIEDDMISETGSVASTSVSSQVPPRIAKLIAKLSFLEEEMVRSDLSEEQIVQIQKSYAIYSKSLDMMLAVQKKLSKKDKAVSTTTSSSRSIVPSDLPALQ</sequence>
<dbReference type="Proteomes" id="UP000646827">
    <property type="component" value="Unassembled WGS sequence"/>
</dbReference>
<protein>
    <submittedName>
        <fullName evidence="2">Uncharacterized protein</fullName>
    </submittedName>
</protein>
<dbReference type="AlphaFoldDB" id="A0A8H7RT58"/>